<sequence>MSSRVLAHGIRAVFPAGFDSVANAVRDYDPASNVYFTVLSTSPRVAVAFGQKFFFRIGHYLSCMTLVIERDSETEVRIIAHSGLQLSALSNYGANVDYARDVLDRLSKSLGVDPRDVVEVDYMDVTKSQQLG</sequence>
<proteinExistence type="predicted"/>
<organism evidence="1 2">
    <name type="scientific">Vulcanisaeta distributa (strain DSM 14429 / JCM 11212 / NBRC 100878 / IC-017)</name>
    <dbReference type="NCBI Taxonomy" id="572478"/>
    <lineage>
        <taxon>Archaea</taxon>
        <taxon>Thermoproteota</taxon>
        <taxon>Thermoprotei</taxon>
        <taxon>Thermoproteales</taxon>
        <taxon>Thermoproteaceae</taxon>
        <taxon>Vulcanisaeta</taxon>
    </lineage>
</organism>
<dbReference type="KEGG" id="vdi:Vdis_0517"/>
<dbReference type="eggNOG" id="arCOG10288">
    <property type="taxonomic scope" value="Archaea"/>
</dbReference>
<protein>
    <submittedName>
        <fullName evidence="1">Uncharacterized protein</fullName>
    </submittedName>
</protein>
<dbReference type="GeneID" id="9751437"/>
<gene>
    <name evidence="1" type="ordered locus">Vdis_0517</name>
</gene>
<name>E1QUR3_VULDI</name>
<evidence type="ECO:0000313" key="2">
    <source>
        <dbReference type="Proteomes" id="UP000006681"/>
    </source>
</evidence>
<dbReference type="RefSeq" id="WP_013335641.1">
    <property type="nucleotide sequence ID" value="NC_014537.1"/>
</dbReference>
<dbReference type="Proteomes" id="UP000006681">
    <property type="component" value="Chromosome"/>
</dbReference>
<dbReference type="AlphaFoldDB" id="E1QUR3"/>
<evidence type="ECO:0000313" key="1">
    <source>
        <dbReference type="EMBL" id="ADN49916.1"/>
    </source>
</evidence>
<dbReference type="HOGENOM" id="CLU_135437_0_0_2"/>
<keyword evidence="2" id="KW-1185">Reference proteome</keyword>
<reference evidence="1 2" key="1">
    <citation type="journal article" date="2010" name="Stand. Genomic Sci.">
        <title>Complete genome sequence of Vulcanisaeta distributa type strain (IC-017).</title>
        <authorList>
            <person name="Mavromatis K."/>
            <person name="Sikorski J."/>
            <person name="Pabst E."/>
            <person name="Teshima H."/>
            <person name="Lapidus A."/>
            <person name="Lucas S."/>
            <person name="Nolan M."/>
            <person name="Glavina Del Rio T."/>
            <person name="Cheng J.F."/>
            <person name="Bruce D."/>
            <person name="Goodwin L."/>
            <person name="Pitluck S."/>
            <person name="Liolios K."/>
            <person name="Ivanova N."/>
            <person name="Mikhailova N."/>
            <person name="Pati A."/>
            <person name="Chen A."/>
            <person name="Palaniappan K."/>
            <person name="Land M."/>
            <person name="Hauser L."/>
            <person name="Chang Y.J."/>
            <person name="Jeffries C.D."/>
            <person name="Rohde M."/>
            <person name="Spring S."/>
            <person name="Goker M."/>
            <person name="Wirth R."/>
            <person name="Woyke T."/>
            <person name="Bristow J."/>
            <person name="Eisen J.A."/>
            <person name="Markowitz V."/>
            <person name="Hugenholtz P."/>
            <person name="Klenk H.P."/>
            <person name="Kyrpides N.C."/>
        </authorList>
    </citation>
    <scope>NUCLEOTIDE SEQUENCE [LARGE SCALE GENOMIC DNA]</scope>
    <source>
        <strain evidence="2">DSM 14429 / JCM 11212 / NBRC 100878 / IC-017</strain>
    </source>
</reference>
<accession>E1QUR3</accession>
<reference evidence="2" key="2">
    <citation type="journal article" date="2010" name="Stand. Genomic Sci.">
        <title>Complete genome sequence of Vulcanisaeta distributa type strain (IC-017T).</title>
        <authorList>
            <person name="Mavromatis K."/>
            <person name="Sikorski J."/>
            <person name="Pabst E."/>
            <person name="Teshima H."/>
            <person name="Lapidus A."/>
            <person name="Lucas S."/>
            <person name="Nolan M."/>
            <person name="Glavina Del Rio T."/>
            <person name="Cheng J."/>
            <person name="Bruce D."/>
            <person name="Goodwin L."/>
            <person name="Pitluck S."/>
            <person name="Liolios K."/>
            <person name="Ivanova N."/>
            <person name="Mikhailova N."/>
            <person name="Pati A."/>
            <person name="Chen A."/>
            <person name="Palaniappan K."/>
            <person name="Land M."/>
            <person name="Hauser L."/>
            <person name="Chang Y."/>
            <person name="Jeffries C."/>
            <person name="Rohde M."/>
            <person name="Spring S."/>
            <person name="Goker M."/>
            <person name="Wirth R."/>
            <person name="Woyke T."/>
            <person name="Bristow J."/>
            <person name="Eisen J."/>
            <person name="Markowitz V."/>
            <person name="Hugenholtz P."/>
            <person name="Klenk H."/>
            <person name="Kyrpides N."/>
        </authorList>
    </citation>
    <scope>NUCLEOTIDE SEQUENCE [LARGE SCALE GENOMIC DNA]</scope>
    <source>
        <strain evidence="2">DSM 14429 / JCM 11212 / NBRC 100878 / IC-017</strain>
    </source>
</reference>
<dbReference type="OrthoDB" id="27063at2157"/>
<dbReference type="STRING" id="572478.Vdis_0517"/>
<dbReference type="EMBL" id="CP002100">
    <property type="protein sequence ID" value="ADN49916.1"/>
    <property type="molecule type" value="Genomic_DNA"/>
</dbReference>